<name>A0ACC2UJ82_9FUNG</name>
<dbReference type="Proteomes" id="UP001165960">
    <property type="component" value="Unassembled WGS sequence"/>
</dbReference>
<gene>
    <name evidence="1" type="ORF">DSO57_1002675</name>
</gene>
<organism evidence="1 2">
    <name type="scientific">Entomophthora muscae</name>
    <dbReference type="NCBI Taxonomy" id="34485"/>
    <lineage>
        <taxon>Eukaryota</taxon>
        <taxon>Fungi</taxon>
        <taxon>Fungi incertae sedis</taxon>
        <taxon>Zoopagomycota</taxon>
        <taxon>Entomophthoromycotina</taxon>
        <taxon>Entomophthoromycetes</taxon>
        <taxon>Entomophthorales</taxon>
        <taxon>Entomophthoraceae</taxon>
        <taxon>Entomophthora</taxon>
    </lineage>
</organism>
<evidence type="ECO:0000313" key="2">
    <source>
        <dbReference type="Proteomes" id="UP001165960"/>
    </source>
</evidence>
<sequence>MIPTDGPWSGALFLMYLSYHQASERPCLQAHLFLLQIGRFTKDGILAETYPPCKMKGAHQDSWTFGPLYPVFGSLASKLCAIPLHFLTSPPYGNHL</sequence>
<proteinExistence type="predicted"/>
<comment type="caution">
    <text evidence="1">The sequence shown here is derived from an EMBL/GenBank/DDBJ whole genome shotgun (WGS) entry which is preliminary data.</text>
</comment>
<dbReference type="EMBL" id="QTSX02000716">
    <property type="protein sequence ID" value="KAJ9086546.1"/>
    <property type="molecule type" value="Genomic_DNA"/>
</dbReference>
<evidence type="ECO:0000313" key="1">
    <source>
        <dbReference type="EMBL" id="KAJ9086546.1"/>
    </source>
</evidence>
<accession>A0ACC2UJ82</accession>
<reference evidence="1" key="1">
    <citation type="submission" date="2022-04" db="EMBL/GenBank/DDBJ databases">
        <title>Genome of the entomopathogenic fungus Entomophthora muscae.</title>
        <authorList>
            <person name="Elya C."/>
            <person name="Lovett B.R."/>
            <person name="Lee E."/>
            <person name="Macias A.M."/>
            <person name="Hajek A.E."/>
            <person name="De Bivort B.L."/>
            <person name="Kasson M.T."/>
            <person name="De Fine Licht H.H."/>
            <person name="Stajich J.E."/>
        </authorList>
    </citation>
    <scope>NUCLEOTIDE SEQUENCE</scope>
    <source>
        <strain evidence="1">Berkeley</strain>
    </source>
</reference>
<keyword evidence="2" id="KW-1185">Reference proteome</keyword>
<protein>
    <submittedName>
        <fullName evidence="1">Uncharacterized protein</fullName>
    </submittedName>
</protein>